<organism evidence="1 2">
    <name type="scientific">Aduncisulcus paluster</name>
    <dbReference type="NCBI Taxonomy" id="2918883"/>
    <lineage>
        <taxon>Eukaryota</taxon>
        <taxon>Metamonada</taxon>
        <taxon>Carpediemonas-like organisms</taxon>
        <taxon>Aduncisulcus</taxon>
    </lineage>
</organism>
<name>A0ABQ5KAV8_9EUKA</name>
<comment type="caution">
    <text evidence="1">The sequence shown here is derived from an EMBL/GenBank/DDBJ whole genome shotgun (WGS) entry which is preliminary data.</text>
</comment>
<feature type="non-terminal residue" evidence="1">
    <location>
        <position position="1"/>
    </location>
</feature>
<feature type="non-terminal residue" evidence="1">
    <location>
        <position position="159"/>
    </location>
</feature>
<dbReference type="EMBL" id="BQXS01007688">
    <property type="protein sequence ID" value="GKT28325.1"/>
    <property type="molecule type" value="Genomic_DNA"/>
</dbReference>
<sequence>VIVAEDAKEAETEMTKLFDKNMEQTEKRSNYIGPAHWYVWLKDSQLRVEQYARENIPEIKEETERHEKELVDCIVSTLELDGIHKNQVQMPIRMGGIGCATPKQHTEVGARRWICRLLNNERKWFEGDPAAFILSTDDASGSVWSTYKELLQGDLERAG</sequence>
<reference evidence="1" key="1">
    <citation type="submission" date="2022-03" db="EMBL/GenBank/DDBJ databases">
        <title>Draft genome sequence of Aduncisulcus paluster, a free-living microaerophilic Fornicata.</title>
        <authorList>
            <person name="Yuyama I."/>
            <person name="Kume K."/>
            <person name="Tamura T."/>
            <person name="Inagaki Y."/>
            <person name="Hashimoto T."/>
        </authorList>
    </citation>
    <scope>NUCLEOTIDE SEQUENCE</scope>
    <source>
        <strain evidence="1">NY0171</strain>
    </source>
</reference>
<protein>
    <submittedName>
        <fullName evidence="1">Uncharacterized protein</fullName>
    </submittedName>
</protein>
<keyword evidence="2" id="KW-1185">Reference proteome</keyword>
<accession>A0ABQ5KAV8</accession>
<evidence type="ECO:0000313" key="1">
    <source>
        <dbReference type="EMBL" id="GKT28325.1"/>
    </source>
</evidence>
<evidence type="ECO:0000313" key="2">
    <source>
        <dbReference type="Proteomes" id="UP001057375"/>
    </source>
</evidence>
<gene>
    <name evidence="1" type="ORF">ADUPG1_004903</name>
</gene>
<proteinExistence type="predicted"/>
<dbReference type="Proteomes" id="UP001057375">
    <property type="component" value="Unassembled WGS sequence"/>
</dbReference>